<comment type="similarity">
    <text evidence="1 6">Belongs to the peptidase S8 family.</text>
</comment>
<dbReference type="GO" id="GO:0004252">
    <property type="term" value="F:serine-type endopeptidase activity"/>
    <property type="evidence" value="ECO:0007669"/>
    <property type="project" value="UniProtKB-UniRule"/>
</dbReference>
<dbReference type="InterPro" id="IPR023828">
    <property type="entry name" value="Peptidase_S8_Ser-AS"/>
</dbReference>
<dbReference type="FunFam" id="3.40.50.200:FF:000007">
    <property type="entry name" value="Subtilisin-like serine protease"/>
    <property type="match status" value="1"/>
</dbReference>
<evidence type="ECO:0000256" key="6">
    <source>
        <dbReference type="PROSITE-ProRule" id="PRU01240"/>
    </source>
</evidence>
<keyword evidence="3 8" id="KW-0732">Signal</keyword>
<feature type="compositionally biased region" description="Low complexity" evidence="7">
    <location>
        <begin position="426"/>
        <end position="435"/>
    </location>
</feature>
<keyword evidence="4 6" id="KW-0378">Hydrolase</keyword>
<evidence type="ECO:0000256" key="1">
    <source>
        <dbReference type="ARBA" id="ARBA00011073"/>
    </source>
</evidence>
<dbReference type="Gene3D" id="3.30.70.80">
    <property type="entry name" value="Peptidase S8 propeptide/proteinase inhibitor I9"/>
    <property type="match status" value="1"/>
</dbReference>
<feature type="active site" description="Charge relay system" evidence="6">
    <location>
        <position position="376"/>
    </location>
</feature>
<dbReference type="InterPro" id="IPR036852">
    <property type="entry name" value="Peptidase_S8/S53_dom_sf"/>
</dbReference>
<dbReference type="PRINTS" id="PR00723">
    <property type="entry name" value="SUBTILISIN"/>
</dbReference>
<dbReference type="AlphaFoldDB" id="A0A0F8A1D5"/>
<dbReference type="EMBL" id="KQ030513">
    <property type="protein sequence ID" value="KJZ76127.1"/>
    <property type="molecule type" value="Genomic_DNA"/>
</dbReference>
<dbReference type="PANTHER" id="PTHR43806:SF58">
    <property type="entry name" value="ALKALINE PROTEASE 1-RELATED"/>
    <property type="match status" value="1"/>
</dbReference>
<evidence type="ECO:0000259" key="9">
    <source>
        <dbReference type="Pfam" id="PF00082"/>
    </source>
</evidence>
<feature type="domain" description="Peptidase S8/S53" evidence="9">
    <location>
        <begin position="187"/>
        <end position="414"/>
    </location>
</feature>
<dbReference type="PROSITE" id="PS51892">
    <property type="entry name" value="SUBTILASE"/>
    <property type="match status" value="1"/>
</dbReference>
<evidence type="ECO:0000313" key="12">
    <source>
        <dbReference type="Proteomes" id="UP000054481"/>
    </source>
</evidence>
<feature type="region of interest" description="Disordered" evidence="7">
    <location>
        <begin position="416"/>
        <end position="435"/>
    </location>
</feature>
<protein>
    <recommendedName>
        <fullName evidence="13">Alkaline proteinase</fullName>
    </recommendedName>
</protein>
<dbReference type="InterPro" id="IPR050131">
    <property type="entry name" value="Peptidase_S8_subtilisin-like"/>
</dbReference>
<evidence type="ECO:0000313" key="11">
    <source>
        <dbReference type="EMBL" id="KJZ76127.1"/>
    </source>
</evidence>
<keyword evidence="5 6" id="KW-0720">Serine protease</keyword>
<feature type="chain" id="PRO_5002526201" description="Alkaline proteinase" evidence="8">
    <location>
        <begin position="21"/>
        <end position="435"/>
    </location>
</feature>
<dbReference type="InterPro" id="IPR000209">
    <property type="entry name" value="Peptidase_S8/S53_dom"/>
</dbReference>
<evidence type="ECO:0000256" key="2">
    <source>
        <dbReference type="ARBA" id="ARBA00022670"/>
    </source>
</evidence>
<dbReference type="GO" id="GO:0006508">
    <property type="term" value="P:proteolysis"/>
    <property type="evidence" value="ECO:0007669"/>
    <property type="project" value="UniProtKB-KW"/>
</dbReference>
<dbReference type="GO" id="GO:0005576">
    <property type="term" value="C:extracellular region"/>
    <property type="evidence" value="ECO:0007669"/>
    <property type="project" value="UniProtKB-ARBA"/>
</dbReference>
<feature type="active site" description="Charge relay system" evidence="6">
    <location>
        <position position="189"/>
    </location>
</feature>
<evidence type="ECO:0000256" key="7">
    <source>
        <dbReference type="SAM" id="MobiDB-lite"/>
    </source>
</evidence>
<dbReference type="PROSITE" id="PS00138">
    <property type="entry name" value="SUBTILASE_SER"/>
    <property type="match status" value="1"/>
</dbReference>
<dbReference type="OrthoDB" id="206201at2759"/>
<keyword evidence="2 6" id="KW-0645">Protease</keyword>
<feature type="signal peptide" evidence="8">
    <location>
        <begin position="1"/>
        <end position="20"/>
    </location>
</feature>
<evidence type="ECO:0000256" key="4">
    <source>
        <dbReference type="ARBA" id="ARBA00022801"/>
    </source>
</evidence>
<evidence type="ECO:0008006" key="13">
    <source>
        <dbReference type="Google" id="ProtNLM"/>
    </source>
</evidence>
<reference evidence="11 12" key="1">
    <citation type="journal article" date="2014" name="Genome Biol. Evol.">
        <title>Comparative genomics and transcriptomics analyses reveal divergent lifestyle features of nematode endoparasitic fungus Hirsutella minnesotensis.</title>
        <authorList>
            <person name="Lai Y."/>
            <person name="Liu K."/>
            <person name="Zhang X."/>
            <person name="Zhang X."/>
            <person name="Li K."/>
            <person name="Wang N."/>
            <person name="Shu C."/>
            <person name="Wu Y."/>
            <person name="Wang C."/>
            <person name="Bushley K.E."/>
            <person name="Xiang M."/>
            <person name="Liu X."/>
        </authorList>
    </citation>
    <scope>NUCLEOTIDE SEQUENCE [LARGE SCALE GENOMIC DNA]</scope>
    <source>
        <strain evidence="11 12">3608</strain>
    </source>
</reference>
<evidence type="ECO:0000256" key="3">
    <source>
        <dbReference type="ARBA" id="ARBA00022729"/>
    </source>
</evidence>
<evidence type="ECO:0000259" key="10">
    <source>
        <dbReference type="Pfam" id="PF05922"/>
    </source>
</evidence>
<dbReference type="Proteomes" id="UP000054481">
    <property type="component" value="Unassembled WGS sequence"/>
</dbReference>
<dbReference type="CDD" id="cd04077">
    <property type="entry name" value="Peptidases_S8_PCSK9_ProteinaseK_like"/>
    <property type="match status" value="1"/>
</dbReference>
<dbReference type="Pfam" id="PF00082">
    <property type="entry name" value="Peptidase_S8"/>
    <property type="match status" value="1"/>
</dbReference>
<accession>A0A0F8A1D5</accession>
<dbReference type="PANTHER" id="PTHR43806">
    <property type="entry name" value="PEPTIDASE S8"/>
    <property type="match status" value="1"/>
</dbReference>
<keyword evidence="12" id="KW-1185">Reference proteome</keyword>
<dbReference type="InterPro" id="IPR010259">
    <property type="entry name" value="S8pro/Inhibitor_I9"/>
</dbReference>
<gene>
    <name evidence="11" type="ORF">HIM_04583</name>
</gene>
<feature type="active site" description="Charge relay system" evidence="6">
    <location>
        <position position="220"/>
    </location>
</feature>
<dbReference type="SUPFAM" id="SSF54897">
    <property type="entry name" value="Protease propeptides/inhibitors"/>
    <property type="match status" value="1"/>
</dbReference>
<dbReference type="PROSITE" id="PS00137">
    <property type="entry name" value="SUBTILASE_HIS"/>
    <property type="match status" value="1"/>
</dbReference>
<dbReference type="InterPro" id="IPR034193">
    <property type="entry name" value="PCSK9_ProteinaseK-like"/>
</dbReference>
<sequence length="435" mass="47096">MVNLQQLALAATALLSSVLATPMLATTLEPQPQRLSKQVNPLKGKYIIALKPGLHPRDLGNHMEWVDGVHKRSLSAQEFKGVERTYHGNYNFHGYAGHFDEQTISDIRNNPDVAMVEEDKEWELAFIQEAHVAPRTFRHDKPMTLHRRDLTTQLNSTWGLGSISHREQGTREYVFNDEAGEGTYGYVVDSGILTTHKEFEGRAEAVYSAFENEKTDTFGHGTHVAGTIAGKTYGVAKKAKLLSVKVFQGRQSATSIILDGFNWAANDIVEKRRTKKAVINMSLGGPFSNLFNLAVETASESGVVTVIAAGNSGEDASEVSPASAPSAITVGALTMNWTMASYSNYGTVVDIFGPGSNTTSAWIRNDTDINTISGTSMATPHIVGLALTAMSVEHVTGVADITDYLKQTATEGKIAGDLKNSPNLIGNNNNGGNRR</sequence>
<dbReference type="Pfam" id="PF05922">
    <property type="entry name" value="Inhibitor_I9"/>
    <property type="match status" value="1"/>
</dbReference>
<dbReference type="InterPro" id="IPR022398">
    <property type="entry name" value="Peptidase_S8_His-AS"/>
</dbReference>
<feature type="domain" description="Inhibitor I9" evidence="10">
    <location>
        <begin position="45"/>
        <end position="124"/>
    </location>
</feature>
<dbReference type="SUPFAM" id="SSF52743">
    <property type="entry name" value="Subtilisin-like"/>
    <property type="match status" value="1"/>
</dbReference>
<name>A0A0F8A1D5_9HYPO</name>
<organism evidence="11 12">
    <name type="scientific">Hirsutella minnesotensis 3608</name>
    <dbReference type="NCBI Taxonomy" id="1043627"/>
    <lineage>
        <taxon>Eukaryota</taxon>
        <taxon>Fungi</taxon>
        <taxon>Dikarya</taxon>
        <taxon>Ascomycota</taxon>
        <taxon>Pezizomycotina</taxon>
        <taxon>Sordariomycetes</taxon>
        <taxon>Hypocreomycetidae</taxon>
        <taxon>Hypocreales</taxon>
        <taxon>Ophiocordycipitaceae</taxon>
        <taxon>Hirsutella</taxon>
    </lineage>
</organism>
<evidence type="ECO:0000256" key="8">
    <source>
        <dbReference type="SAM" id="SignalP"/>
    </source>
</evidence>
<dbReference type="InterPro" id="IPR037045">
    <property type="entry name" value="S8pro/Inhibitor_I9_sf"/>
</dbReference>
<evidence type="ECO:0000256" key="5">
    <source>
        <dbReference type="ARBA" id="ARBA00022825"/>
    </source>
</evidence>
<proteinExistence type="inferred from homology"/>
<dbReference type="Gene3D" id="3.40.50.200">
    <property type="entry name" value="Peptidase S8/S53 domain"/>
    <property type="match status" value="1"/>
</dbReference>
<dbReference type="InterPro" id="IPR015500">
    <property type="entry name" value="Peptidase_S8_subtilisin-rel"/>
</dbReference>